<dbReference type="OMA" id="SSENWIV"/>
<dbReference type="STRING" id="225164.V3ZLW5"/>
<protein>
    <submittedName>
        <fullName evidence="2">Uncharacterized protein</fullName>
    </submittedName>
</protein>
<keyword evidence="3" id="KW-1185">Reference proteome</keyword>
<evidence type="ECO:0000313" key="2">
    <source>
        <dbReference type="EMBL" id="ESO83395.1"/>
    </source>
</evidence>
<reference evidence="2 3" key="1">
    <citation type="journal article" date="2013" name="Nature">
        <title>Insights into bilaterian evolution from three spiralian genomes.</title>
        <authorList>
            <person name="Simakov O."/>
            <person name="Marletaz F."/>
            <person name="Cho S.J."/>
            <person name="Edsinger-Gonzales E."/>
            <person name="Havlak P."/>
            <person name="Hellsten U."/>
            <person name="Kuo D.H."/>
            <person name="Larsson T."/>
            <person name="Lv J."/>
            <person name="Arendt D."/>
            <person name="Savage R."/>
            <person name="Osoegawa K."/>
            <person name="de Jong P."/>
            <person name="Grimwood J."/>
            <person name="Chapman J.A."/>
            <person name="Shapiro H."/>
            <person name="Aerts A."/>
            <person name="Otillar R.P."/>
            <person name="Terry A.Y."/>
            <person name="Boore J.L."/>
            <person name="Grigoriev I.V."/>
            <person name="Lindberg D.R."/>
            <person name="Seaver E.C."/>
            <person name="Weisblat D.A."/>
            <person name="Putnam N.H."/>
            <person name="Rokhsar D.S."/>
        </authorList>
    </citation>
    <scope>NUCLEOTIDE SEQUENCE [LARGE SCALE GENOMIC DNA]</scope>
</reference>
<evidence type="ECO:0000256" key="1">
    <source>
        <dbReference type="SAM" id="SignalP"/>
    </source>
</evidence>
<dbReference type="HOGENOM" id="CLU_561751_0_0_1"/>
<dbReference type="Proteomes" id="UP000030746">
    <property type="component" value="Unassembled WGS sequence"/>
</dbReference>
<evidence type="ECO:0000313" key="3">
    <source>
        <dbReference type="Proteomes" id="UP000030746"/>
    </source>
</evidence>
<dbReference type="RefSeq" id="XP_009065995.1">
    <property type="nucleotide sequence ID" value="XM_009067747.1"/>
</dbReference>
<dbReference type="OrthoDB" id="899at2759"/>
<feature type="signal peptide" evidence="1">
    <location>
        <begin position="1"/>
        <end position="15"/>
    </location>
</feature>
<organism evidence="2 3">
    <name type="scientific">Lottia gigantea</name>
    <name type="common">Giant owl limpet</name>
    <dbReference type="NCBI Taxonomy" id="225164"/>
    <lineage>
        <taxon>Eukaryota</taxon>
        <taxon>Metazoa</taxon>
        <taxon>Spiralia</taxon>
        <taxon>Lophotrochozoa</taxon>
        <taxon>Mollusca</taxon>
        <taxon>Gastropoda</taxon>
        <taxon>Patellogastropoda</taxon>
        <taxon>Lottioidea</taxon>
        <taxon>Lottiidae</taxon>
        <taxon>Lottia</taxon>
    </lineage>
</organism>
<gene>
    <name evidence="2" type="ORF">LOTGIDRAFT_236702</name>
</gene>
<dbReference type="InterPro" id="IPR014990">
    <property type="entry name" value="DUF1838"/>
</dbReference>
<dbReference type="EMBL" id="KB203711">
    <property type="protein sequence ID" value="ESO83395.1"/>
    <property type="molecule type" value="Genomic_DNA"/>
</dbReference>
<name>V3ZLW5_LOTGI</name>
<proteinExistence type="predicted"/>
<keyword evidence="1" id="KW-0732">Signal</keyword>
<dbReference type="Pfam" id="PF08894">
    <property type="entry name" value="DUF1838"/>
    <property type="match status" value="2"/>
</dbReference>
<dbReference type="AlphaFoldDB" id="V3ZLW5"/>
<accession>V3ZLW5</accession>
<feature type="chain" id="PRO_5013107885" evidence="1">
    <location>
        <begin position="16"/>
        <end position="486"/>
    </location>
</feature>
<dbReference type="CTD" id="20250219"/>
<dbReference type="KEGG" id="lgi:LOTGIDRAFT_236702"/>
<dbReference type="GeneID" id="20250219"/>
<sequence length="486" mass="55523">MKILAFVLLLGLSLAFDLNDPKTNLDSFIRTFATTETDVETVTYINGTVFIRIPGGSLKKVLLMDGYNIGRREKTSTGYVSLSKEFVAYRDYKTGEIIDVLINPLTNVPNEVFFITNDPVNENFTYGKLIPFTRLKNDRVTFSNDIFLEYENVLDPQHYGKFSAGPLFVGNELFQFHTRYSDLATTSIPNLNVTISWSRRSPFLPWFEMGETDGHLYYVSTSWKCVKGFGDIPDDIMNIVRRKYPKFLEAPKTYEVPNETSYSSFKAVIDQRRKEGKPDIIIPEVGIRANLRLKPTGLDPKVYESLAKLKSFRVGFSGTVYSQIKGQGSITLFNVKGEVTSKMRFTPDGLKTTVHFSGHFRDPGTGEILKRWINPLTHRKNIVPPLIGKYTHTLIKGDDSFWSHSIPYLDETSVEGAISFSQYNKNTKLEDWSVHTLDVYFTDADLKAGNPYMYGAWYVYSSWPEWMEMAGAEGILIWRINIEILR</sequence>